<dbReference type="EMBL" id="MCOG01000158">
    <property type="protein sequence ID" value="ORY33928.1"/>
    <property type="molecule type" value="Genomic_DNA"/>
</dbReference>
<organism evidence="1 2">
    <name type="scientific">Neocallimastix californiae</name>
    <dbReference type="NCBI Taxonomy" id="1754190"/>
    <lineage>
        <taxon>Eukaryota</taxon>
        <taxon>Fungi</taxon>
        <taxon>Fungi incertae sedis</taxon>
        <taxon>Chytridiomycota</taxon>
        <taxon>Chytridiomycota incertae sedis</taxon>
        <taxon>Neocallimastigomycetes</taxon>
        <taxon>Neocallimastigales</taxon>
        <taxon>Neocallimastigaceae</taxon>
        <taxon>Neocallimastix</taxon>
    </lineage>
</organism>
<proteinExistence type="predicted"/>
<evidence type="ECO:0000313" key="2">
    <source>
        <dbReference type="Proteomes" id="UP000193920"/>
    </source>
</evidence>
<dbReference type="AlphaFoldDB" id="A0A1Y2BGK4"/>
<dbReference type="Proteomes" id="UP000193920">
    <property type="component" value="Unassembled WGS sequence"/>
</dbReference>
<sequence length="590" mass="66241">MYKINIELEQCSSNINLTNWTSETDESSDTIYTLTNCISGDFIYRITDENTCHSKLTSGVHVFVPVKFKISGEVKIKNIEIDPTSDNTINHEEVLSGSIYICSTLGCTETTGYIKIKAVYILTTEEPTDWENEYKNKYYTAGVGKKQFIQNDTFDSDNWTKGFIYRKEEEVFYSVNKDGSISKIDKDTNELCHKNSIGKLDSNGSVCLGMNPSGSSVSLAFASGNDLEYILTNPSSDSIFSISTGNDGIILKQTPNVIYHDISQSVENTVIIDTDTKKKATPLIDINLNNSELSNYYIYKCEGGYCKKVTGHNVVNVITMERIDLALTTTNSIDTIIKYLVILNCDSNSCKRTFGYFKINGDNYYSIPYTGFKDNDKYQLISNCVSNIGGLMTGEKFCQGLNEIDQAMTDGQSYIISANSQTIFYNKLEGKSLVISATSNTLIYNGLSTNEGIQLFGSGVLISTTKSDIINENKDKLVLYYCNNNGICHSLKGYIKDNKENYYKVEDNISEKINFNNSNYECTKEAAGSLISNKKLCLGNESIDFIDDDTKTEYYIYNKDDQYLFVRGVKNMFTIEEFNGSEQLLNTNKK</sequence>
<keyword evidence="2" id="KW-1185">Reference proteome</keyword>
<accession>A0A1Y2BGK4</accession>
<comment type="caution">
    <text evidence="1">The sequence shown here is derived from an EMBL/GenBank/DDBJ whole genome shotgun (WGS) entry which is preliminary data.</text>
</comment>
<protein>
    <submittedName>
        <fullName evidence="1">Uncharacterized protein</fullName>
    </submittedName>
</protein>
<gene>
    <name evidence="1" type="ORF">LY90DRAFT_511962</name>
</gene>
<evidence type="ECO:0000313" key="1">
    <source>
        <dbReference type="EMBL" id="ORY33928.1"/>
    </source>
</evidence>
<reference evidence="1 2" key="1">
    <citation type="submission" date="2016-08" db="EMBL/GenBank/DDBJ databases">
        <title>A Parts List for Fungal Cellulosomes Revealed by Comparative Genomics.</title>
        <authorList>
            <consortium name="DOE Joint Genome Institute"/>
            <person name="Haitjema C.H."/>
            <person name="Gilmore S.P."/>
            <person name="Henske J.K."/>
            <person name="Solomon K.V."/>
            <person name="De Groot R."/>
            <person name="Kuo A."/>
            <person name="Mondo S.J."/>
            <person name="Salamov A.A."/>
            <person name="Labutti K."/>
            <person name="Zhao Z."/>
            <person name="Chiniquy J."/>
            <person name="Barry K."/>
            <person name="Brewer H.M."/>
            <person name="Purvine S.O."/>
            <person name="Wright A.T."/>
            <person name="Boxma B."/>
            <person name="Van Alen T."/>
            <person name="Hackstein J.H."/>
            <person name="Baker S.E."/>
            <person name="Grigoriev I.V."/>
            <person name="O'Malley M.A."/>
        </authorList>
    </citation>
    <scope>NUCLEOTIDE SEQUENCE [LARGE SCALE GENOMIC DNA]</scope>
    <source>
        <strain evidence="1 2">G1</strain>
    </source>
</reference>
<name>A0A1Y2BGK4_9FUNG</name>